<name>A0A255I8S5_9FIRM</name>
<dbReference type="Proteomes" id="UP000247523">
    <property type="component" value="Unassembled WGS sequence"/>
</dbReference>
<evidence type="ECO:0000313" key="2">
    <source>
        <dbReference type="EMBL" id="RDY33169.1"/>
    </source>
</evidence>
<dbReference type="AlphaFoldDB" id="A0A255I8S5"/>
<keyword evidence="3" id="KW-1185">Reference proteome</keyword>
<reference evidence="2 3" key="1">
    <citation type="journal article" date="2017" name="Genome Announc.">
        <title>Draft Genome Sequence of a Sporulating and Motile Strain of Lachnotalea glycerini Isolated from Water in Quebec City, Canada.</title>
        <authorList>
            <person name="Maheux A.F."/>
            <person name="Boudreau D.K."/>
            <person name="Berube E."/>
            <person name="Boissinot M."/>
            <person name="Raymond F."/>
            <person name="Brodeur S."/>
            <person name="Corbeil J."/>
            <person name="Isabel S."/>
            <person name="Omar R.F."/>
            <person name="Bergeron M.G."/>
        </authorList>
    </citation>
    <scope>NUCLEOTIDE SEQUENCE [LARGE SCALE GENOMIC DNA]</scope>
    <source>
        <strain evidence="2 3">CCRI-19302</strain>
    </source>
</reference>
<reference evidence="2" key="3">
    <citation type="submission" date="2018-07" db="EMBL/GenBank/DDBJ databases">
        <authorList>
            <person name="Quirk P.G."/>
            <person name="Krulwich T.A."/>
        </authorList>
    </citation>
    <scope>NUCLEOTIDE SEQUENCE</scope>
    <source>
        <strain evidence="2">CCRI-19302</strain>
    </source>
</reference>
<dbReference type="NCBIfam" id="NF041770">
    <property type="entry name" value="CFI_box_CTERM"/>
    <property type="match status" value="1"/>
</dbReference>
<evidence type="ECO:0000313" key="4">
    <source>
        <dbReference type="Proteomes" id="UP000247523"/>
    </source>
</evidence>
<proteinExistence type="predicted"/>
<sequence>MNFKEGKCPKCLGILQVPEDRDKIICMYCGEKLKVAELLKQDDNQASVMQELKKPADYDKYLQIGMERLPKLLTEIDNPLVAFKKDRYEQFFNQIYQANSDLLEAIEQVCLFAQDKEETMQQIALNLVNKATLSIDAIPKKGAKEQKLMDYNLSLAVYVIPVILKYKNRTLEILADKILEEWKNKFPKTNVGKSDYENINKGFRKKLCYITTAVCETLGKGDDCYELTLLRNYRDNFLMSQDDGEEIISEYYNIAPTIVKRINKLSNSSEIYHAVWENYLNPCVRLIEEDRNTECKKVYYKMVKDLQQEYCH</sequence>
<organism evidence="2 3">
    <name type="scientific">Lachnotalea glycerini</name>
    <dbReference type="NCBI Taxonomy" id="1763509"/>
    <lineage>
        <taxon>Bacteria</taxon>
        <taxon>Bacillati</taxon>
        <taxon>Bacillota</taxon>
        <taxon>Clostridia</taxon>
        <taxon>Lachnospirales</taxon>
        <taxon>Lachnospiraceae</taxon>
        <taxon>Lachnotalea</taxon>
    </lineage>
</organism>
<dbReference type="EMBL" id="QICS01000001">
    <property type="protein sequence ID" value="PXV95765.1"/>
    <property type="molecule type" value="Genomic_DNA"/>
</dbReference>
<reference evidence="1 4" key="2">
    <citation type="submission" date="2018-05" db="EMBL/GenBank/DDBJ databases">
        <title>Genomic Encyclopedia of Type Strains, Phase IV (KMG-IV): sequencing the most valuable type-strain genomes for metagenomic binning, comparative biology and taxonomic classification.</title>
        <authorList>
            <person name="Goeker M."/>
        </authorList>
    </citation>
    <scope>NUCLEOTIDE SEQUENCE [LARGE SCALE GENOMIC DNA]</scope>
    <source>
        <strain evidence="1 4">DSM 28816</strain>
    </source>
</reference>
<gene>
    <name evidence="1" type="ORF">C8E03_101395</name>
    <name evidence="2" type="ORF">CG710_001190</name>
</gene>
<dbReference type="Proteomes" id="UP000216411">
    <property type="component" value="Unassembled WGS sequence"/>
</dbReference>
<accession>A0A255I8S5</accession>
<dbReference type="RefSeq" id="WP_094378136.1">
    <property type="nucleotide sequence ID" value="NZ_NOKA02000001.1"/>
</dbReference>
<evidence type="ECO:0000313" key="3">
    <source>
        <dbReference type="Proteomes" id="UP000216411"/>
    </source>
</evidence>
<protein>
    <submittedName>
        <fullName evidence="2">Uncharacterized protein</fullName>
    </submittedName>
</protein>
<dbReference type="EMBL" id="NOKA02000001">
    <property type="protein sequence ID" value="RDY33169.1"/>
    <property type="molecule type" value="Genomic_DNA"/>
</dbReference>
<dbReference type="OrthoDB" id="583109at2"/>
<evidence type="ECO:0000313" key="1">
    <source>
        <dbReference type="EMBL" id="PXV95765.1"/>
    </source>
</evidence>
<comment type="caution">
    <text evidence="2">The sequence shown here is derived from an EMBL/GenBank/DDBJ whole genome shotgun (WGS) entry which is preliminary data.</text>
</comment>
<dbReference type="InterPro" id="IPR049886">
    <property type="entry name" value="CFI_box_CTERM_dom"/>
</dbReference>